<keyword evidence="3" id="KW-1185">Reference proteome</keyword>
<sequence length="160" mass="17850">MEKGEHDIMALTNLTPKPEEATSRGSNKWVRHREMVNRRRHPQDDVILLGLRWQRPVVPTGLVVVVVLVHPIPDHELHGGQRGGADERGAAHGERARRERERAAKRVIMQSGFEFLVLGGEGFNLALGLIMSTFAQYLSTPSAQGIDEALKLDSMFKGQN</sequence>
<reference evidence="2" key="1">
    <citation type="submission" date="2015-04" db="UniProtKB">
        <authorList>
            <consortium name="EnsemblPlants"/>
        </authorList>
    </citation>
    <scope>IDENTIFICATION</scope>
</reference>
<organism evidence="2">
    <name type="scientific">Oryza glumipatula</name>
    <dbReference type="NCBI Taxonomy" id="40148"/>
    <lineage>
        <taxon>Eukaryota</taxon>
        <taxon>Viridiplantae</taxon>
        <taxon>Streptophyta</taxon>
        <taxon>Embryophyta</taxon>
        <taxon>Tracheophyta</taxon>
        <taxon>Spermatophyta</taxon>
        <taxon>Magnoliopsida</taxon>
        <taxon>Liliopsida</taxon>
        <taxon>Poales</taxon>
        <taxon>Poaceae</taxon>
        <taxon>BOP clade</taxon>
        <taxon>Oryzoideae</taxon>
        <taxon>Oryzeae</taxon>
        <taxon>Oryzinae</taxon>
        <taxon>Oryza</taxon>
    </lineage>
</organism>
<accession>A0A0D9Z8W8</accession>
<dbReference type="EnsemblPlants" id="OGLUM03G22180.1">
    <property type="protein sequence ID" value="OGLUM03G22180.1"/>
    <property type="gene ID" value="OGLUM03G22180"/>
</dbReference>
<dbReference type="AlphaFoldDB" id="A0A0D9Z8W8"/>
<evidence type="ECO:0000256" key="1">
    <source>
        <dbReference type="SAM" id="MobiDB-lite"/>
    </source>
</evidence>
<evidence type="ECO:0000313" key="3">
    <source>
        <dbReference type="Proteomes" id="UP000026961"/>
    </source>
</evidence>
<dbReference type="HOGENOM" id="CLU_1654882_0_0_1"/>
<name>A0A0D9Z8W8_9ORYZ</name>
<feature type="region of interest" description="Disordered" evidence="1">
    <location>
        <begin position="1"/>
        <end position="27"/>
    </location>
</feature>
<feature type="region of interest" description="Disordered" evidence="1">
    <location>
        <begin position="76"/>
        <end position="98"/>
    </location>
</feature>
<proteinExistence type="predicted"/>
<reference evidence="2" key="2">
    <citation type="submission" date="2018-05" db="EMBL/GenBank/DDBJ databases">
        <title>OgluRS3 (Oryza glumaepatula Reference Sequence Version 3).</title>
        <authorList>
            <person name="Zhang J."/>
            <person name="Kudrna D."/>
            <person name="Lee S."/>
            <person name="Talag J."/>
            <person name="Welchert J."/>
            <person name="Wing R.A."/>
        </authorList>
    </citation>
    <scope>NUCLEOTIDE SEQUENCE [LARGE SCALE GENOMIC DNA]</scope>
</reference>
<evidence type="ECO:0000313" key="2">
    <source>
        <dbReference type="EnsemblPlants" id="OGLUM03G22180.1"/>
    </source>
</evidence>
<dbReference type="Gramene" id="OGLUM03G22180.1">
    <property type="protein sequence ID" value="OGLUM03G22180.1"/>
    <property type="gene ID" value="OGLUM03G22180"/>
</dbReference>
<dbReference type="Proteomes" id="UP000026961">
    <property type="component" value="Chromosome 3"/>
</dbReference>
<protein>
    <submittedName>
        <fullName evidence="2">Uncharacterized protein</fullName>
    </submittedName>
</protein>